<dbReference type="GO" id="GO:0006915">
    <property type="term" value="P:apoptotic process"/>
    <property type="evidence" value="ECO:0007669"/>
    <property type="project" value="UniProtKB-KW"/>
</dbReference>
<dbReference type="OrthoDB" id="3223806at2759"/>
<dbReference type="InterPro" id="IPR029030">
    <property type="entry name" value="Caspase-like_dom_sf"/>
</dbReference>
<evidence type="ECO:0000313" key="7">
    <source>
        <dbReference type="Proteomes" id="UP000053257"/>
    </source>
</evidence>
<dbReference type="Proteomes" id="UP000053257">
    <property type="component" value="Unassembled WGS sequence"/>
</dbReference>
<feature type="compositionally biased region" description="Polar residues" evidence="4">
    <location>
        <begin position="418"/>
        <end position="428"/>
    </location>
</feature>
<protein>
    <recommendedName>
        <fullName evidence="5">Peptidase C14 caspase domain-containing protein</fullName>
    </recommendedName>
</protein>
<evidence type="ECO:0000259" key="5">
    <source>
        <dbReference type="Pfam" id="PF00656"/>
    </source>
</evidence>
<dbReference type="PANTHER" id="PTHR48104:SF30">
    <property type="entry name" value="METACASPASE-1"/>
    <property type="match status" value="1"/>
</dbReference>
<evidence type="ECO:0000313" key="6">
    <source>
        <dbReference type="EMBL" id="KIP02774.1"/>
    </source>
</evidence>
<reference evidence="6 7" key="1">
    <citation type="journal article" date="2014" name="PLoS Genet.">
        <title>Analysis of the Phlebiopsis gigantea genome, transcriptome and secretome provides insight into its pioneer colonization strategies of wood.</title>
        <authorList>
            <person name="Hori C."/>
            <person name="Ishida T."/>
            <person name="Igarashi K."/>
            <person name="Samejima M."/>
            <person name="Suzuki H."/>
            <person name="Master E."/>
            <person name="Ferreira P."/>
            <person name="Ruiz-Duenas F.J."/>
            <person name="Held B."/>
            <person name="Canessa P."/>
            <person name="Larrondo L.F."/>
            <person name="Schmoll M."/>
            <person name="Druzhinina I.S."/>
            <person name="Kubicek C.P."/>
            <person name="Gaskell J.A."/>
            <person name="Kersten P."/>
            <person name="St John F."/>
            <person name="Glasner J."/>
            <person name="Sabat G."/>
            <person name="Splinter BonDurant S."/>
            <person name="Syed K."/>
            <person name="Yadav J."/>
            <person name="Mgbeahuruike A.C."/>
            <person name="Kovalchuk A."/>
            <person name="Asiegbu F.O."/>
            <person name="Lackner G."/>
            <person name="Hoffmeister D."/>
            <person name="Rencoret J."/>
            <person name="Gutierrez A."/>
            <person name="Sun H."/>
            <person name="Lindquist E."/>
            <person name="Barry K."/>
            <person name="Riley R."/>
            <person name="Grigoriev I.V."/>
            <person name="Henrissat B."/>
            <person name="Kues U."/>
            <person name="Berka R.M."/>
            <person name="Martinez A.T."/>
            <person name="Covert S.F."/>
            <person name="Blanchette R.A."/>
            <person name="Cullen D."/>
        </authorList>
    </citation>
    <scope>NUCLEOTIDE SEQUENCE [LARGE SCALE GENOMIC DNA]</scope>
    <source>
        <strain evidence="6 7">11061_1 CR5-6</strain>
    </source>
</reference>
<dbReference type="InterPro" id="IPR011600">
    <property type="entry name" value="Pept_C14_caspase"/>
</dbReference>
<dbReference type="GO" id="GO:0004197">
    <property type="term" value="F:cysteine-type endopeptidase activity"/>
    <property type="evidence" value="ECO:0007669"/>
    <property type="project" value="InterPro"/>
</dbReference>
<evidence type="ECO:0000256" key="2">
    <source>
        <dbReference type="ARBA" id="ARBA00022703"/>
    </source>
</evidence>
<dbReference type="InterPro" id="IPR050452">
    <property type="entry name" value="Metacaspase"/>
</dbReference>
<evidence type="ECO:0000256" key="3">
    <source>
        <dbReference type="ARBA" id="ARBA00022807"/>
    </source>
</evidence>
<keyword evidence="2" id="KW-0053">Apoptosis</keyword>
<sequence>MARNALCIGVSYADAFGGGTLAGTLRDVQAFSSLLTDRFGYNVRTMRDDLHCLDGNYPTRDNIMGAIYDLVSTAQQGDYLAFYFAGHGDQVTDTPGAQFESDRKDEAILPADYAPGQSETYIVDDDIRQMLVNPAVSKGAHIIVFDCCHSGTAADLDDSRYQWVPSGRTGAFNLSHPSTNQLAVLDSRAVSWAACPDPDVTLGNKATAGLFTSAMVAVLGSIDSAASHAHAREQVREHMVAALAESMKGTAPASLWARVAGYAQKRCQPQLAFLDDDPLYDIPLAATLGGGDRPWDAYGARRPGGPGVLSAEPFSARGPSGGLFFLGAGDAFSASNAGSPYSGGSSPYNGTSPYPGGSPYIDRVPYDPNNPFGAGGPCGPFSYNNDSFNSNSNDPFNAFNSSSPFDGSNAFSDGPAFDNSNPFTNTDAFDTGPSFGGGPSFADPGFGAGLFGGDAGWM</sequence>
<dbReference type="PANTHER" id="PTHR48104">
    <property type="entry name" value="METACASPASE-4"/>
    <property type="match status" value="1"/>
</dbReference>
<gene>
    <name evidence="6" type="ORF">PHLGIDRAFT_278477</name>
</gene>
<dbReference type="AlphaFoldDB" id="A0A0C3NDX6"/>
<name>A0A0C3NDX6_PHLG1</name>
<dbReference type="SUPFAM" id="SSF52129">
    <property type="entry name" value="Caspase-like"/>
    <property type="match status" value="1"/>
</dbReference>
<keyword evidence="3" id="KW-0378">Hydrolase</keyword>
<dbReference type="GO" id="GO:0005737">
    <property type="term" value="C:cytoplasm"/>
    <property type="evidence" value="ECO:0007669"/>
    <property type="project" value="TreeGrafter"/>
</dbReference>
<dbReference type="GO" id="GO:0006508">
    <property type="term" value="P:proteolysis"/>
    <property type="evidence" value="ECO:0007669"/>
    <property type="project" value="InterPro"/>
</dbReference>
<keyword evidence="3" id="KW-0788">Thiol protease</keyword>
<evidence type="ECO:0000256" key="1">
    <source>
        <dbReference type="ARBA" id="ARBA00009005"/>
    </source>
</evidence>
<dbReference type="HOGENOM" id="CLU_616933_0_0_1"/>
<feature type="region of interest" description="Disordered" evidence="4">
    <location>
        <begin position="338"/>
        <end position="361"/>
    </location>
</feature>
<evidence type="ECO:0000256" key="4">
    <source>
        <dbReference type="SAM" id="MobiDB-lite"/>
    </source>
</evidence>
<dbReference type="EMBL" id="KN840654">
    <property type="protein sequence ID" value="KIP02774.1"/>
    <property type="molecule type" value="Genomic_DNA"/>
</dbReference>
<keyword evidence="7" id="KW-1185">Reference proteome</keyword>
<dbReference type="Gene3D" id="3.40.50.1460">
    <property type="match status" value="1"/>
</dbReference>
<proteinExistence type="inferred from homology"/>
<organism evidence="6 7">
    <name type="scientific">Phlebiopsis gigantea (strain 11061_1 CR5-6)</name>
    <name type="common">White-rot fungus</name>
    <name type="synonym">Peniophora gigantea</name>
    <dbReference type="NCBI Taxonomy" id="745531"/>
    <lineage>
        <taxon>Eukaryota</taxon>
        <taxon>Fungi</taxon>
        <taxon>Dikarya</taxon>
        <taxon>Basidiomycota</taxon>
        <taxon>Agaricomycotina</taxon>
        <taxon>Agaricomycetes</taxon>
        <taxon>Polyporales</taxon>
        <taxon>Phanerochaetaceae</taxon>
        <taxon>Phlebiopsis</taxon>
    </lineage>
</organism>
<dbReference type="Pfam" id="PF00656">
    <property type="entry name" value="Peptidase_C14"/>
    <property type="match status" value="1"/>
</dbReference>
<feature type="compositionally biased region" description="Low complexity" evidence="4">
    <location>
        <begin position="338"/>
        <end position="360"/>
    </location>
</feature>
<feature type="domain" description="Peptidase C14 caspase" evidence="5">
    <location>
        <begin position="3"/>
        <end position="236"/>
    </location>
</feature>
<keyword evidence="3" id="KW-0645">Protease</keyword>
<accession>A0A0C3NDX6</accession>
<comment type="similarity">
    <text evidence="1">Belongs to the peptidase C14B family.</text>
</comment>
<feature type="region of interest" description="Disordered" evidence="4">
    <location>
        <begin position="410"/>
        <end position="440"/>
    </location>
</feature>